<keyword evidence="2" id="KW-1185">Reference proteome</keyword>
<accession>A0AAD4X882</accession>
<reference evidence="1" key="1">
    <citation type="submission" date="2022-04" db="EMBL/GenBank/DDBJ databases">
        <title>A functionally conserved STORR gene fusion in Papaver species that diverged 16.8 million years ago.</title>
        <authorList>
            <person name="Catania T."/>
        </authorList>
    </citation>
    <scope>NUCLEOTIDE SEQUENCE</scope>
    <source>
        <strain evidence="1">S-188037</strain>
    </source>
</reference>
<dbReference type="Proteomes" id="UP001202328">
    <property type="component" value="Unassembled WGS sequence"/>
</dbReference>
<dbReference type="AlphaFoldDB" id="A0AAD4X882"/>
<name>A0AAD4X882_9MAGN</name>
<evidence type="ECO:0000313" key="2">
    <source>
        <dbReference type="Proteomes" id="UP001202328"/>
    </source>
</evidence>
<organism evidence="1 2">
    <name type="scientific">Papaver atlanticum</name>
    <dbReference type="NCBI Taxonomy" id="357466"/>
    <lineage>
        <taxon>Eukaryota</taxon>
        <taxon>Viridiplantae</taxon>
        <taxon>Streptophyta</taxon>
        <taxon>Embryophyta</taxon>
        <taxon>Tracheophyta</taxon>
        <taxon>Spermatophyta</taxon>
        <taxon>Magnoliopsida</taxon>
        <taxon>Ranunculales</taxon>
        <taxon>Papaveraceae</taxon>
        <taxon>Papaveroideae</taxon>
        <taxon>Papaver</taxon>
    </lineage>
</organism>
<protein>
    <submittedName>
        <fullName evidence="1">Uncharacterized protein</fullName>
    </submittedName>
</protein>
<sequence>MRFDLNLTKEYGSIILNKEYMVLNRIILIAPVAKGTGRSLLMIDLVAELDGKSLVILGVFSIGKCGQNQLPCRCPDRHEIYYSSMQMETEIIPPLLNCCFSTVFNCFGQ</sequence>
<evidence type="ECO:0000313" key="1">
    <source>
        <dbReference type="EMBL" id="KAI3858265.1"/>
    </source>
</evidence>
<dbReference type="EMBL" id="JAJJMB010014758">
    <property type="protein sequence ID" value="KAI3858265.1"/>
    <property type="molecule type" value="Genomic_DNA"/>
</dbReference>
<gene>
    <name evidence="1" type="ORF">MKW98_021685</name>
</gene>
<comment type="caution">
    <text evidence="1">The sequence shown here is derived from an EMBL/GenBank/DDBJ whole genome shotgun (WGS) entry which is preliminary data.</text>
</comment>
<proteinExistence type="predicted"/>